<comment type="caution">
    <text evidence="1">The sequence shown here is derived from an EMBL/GenBank/DDBJ whole genome shotgun (WGS) entry which is preliminary data.</text>
</comment>
<dbReference type="EMBL" id="JABDJR010000616">
    <property type="protein sequence ID" value="NNF08107.1"/>
    <property type="molecule type" value="Genomic_DNA"/>
</dbReference>
<proteinExistence type="predicted"/>
<gene>
    <name evidence="1" type="ORF">HKN21_15190</name>
</gene>
<protein>
    <submittedName>
        <fullName evidence="1">Uncharacterized protein</fullName>
    </submittedName>
</protein>
<dbReference type="AlphaFoldDB" id="A0A7Y2H3R3"/>
<reference evidence="1 2" key="1">
    <citation type="submission" date="2020-03" db="EMBL/GenBank/DDBJ databases">
        <title>Metabolic flexibility allows generalist bacteria to become dominant in a frequently disturbed ecosystem.</title>
        <authorList>
            <person name="Chen Y.-J."/>
            <person name="Leung P.M."/>
            <person name="Bay S.K."/>
            <person name="Hugenholtz P."/>
            <person name="Kessler A.J."/>
            <person name="Shelley G."/>
            <person name="Waite D.W."/>
            <person name="Cook P.L."/>
            <person name="Greening C."/>
        </authorList>
    </citation>
    <scope>NUCLEOTIDE SEQUENCE [LARGE SCALE GENOMIC DNA]</scope>
    <source>
        <strain evidence="1">SS_bin_28</strain>
    </source>
</reference>
<sequence length="121" mass="13327">LSGQVQAEIVFDSALHVVGGVRGETDRRQLVLAAKAFEVELSVPATDGKDRSVSGQVFSLSEKGTSSNLVIELVTQGAPPQNRQSNRHGEFWFDSLASEWFYLSIRGDSFELRSTKIELRS</sequence>
<feature type="non-terminal residue" evidence="1">
    <location>
        <position position="1"/>
    </location>
</feature>
<evidence type="ECO:0000313" key="1">
    <source>
        <dbReference type="EMBL" id="NNF08107.1"/>
    </source>
</evidence>
<dbReference type="Proteomes" id="UP000547674">
    <property type="component" value="Unassembled WGS sequence"/>
</dbReference>
<accession>A0A7Y2H3R3</accession>
<name>A0A7Y2H3R3_UNCEI</name>
<evidence type="ECO:0000313" key="2">
    <source>
        <dbReference type="Proteomes" id="UP000547674"/>
    </source>
</evidence>
<organism evidence="1 2">
    <name type="scientific">Eiseniibacteriota bacterium</name>
    <dbReference type="NCBI Taxonomy" id="2212470"/>
    <lineage>
        <taxon>Bacteria</taxon>
        <taxon>Candidatus Eiseniibacteriota</taxon>
    </lineage>
</organism>